<dbReference type="Gene3D" id="1.20.1720.10">
    <property type="entry name" value="Multidrug resistance protein D"/>
    <property type="match status" value="1"/>
</dbReference>
<dbReference type="RefSeq" id="WP_146007876.1">
    <property type="nucleotide sequence ID" value="NZ_JBBNOP010000003.1"/>
</dbReference>
<reference evidence="7 8" key="1">
    <citation type="submission" date="2024-04" db="EMBL/GenBank/DDBJ databases">
        <title>Human intestinal bacterial collection.</title>
        <authorList>
            <person name="Pauvert C."/>
            <person name="Hitch T.C.A."/>
            <person name="Clavel T."/>
        </authorList>
    </citation>
    <scope>NUCLEOTIDE SEQUENCE [LARGE SCALE GENOMIC DNA]</scope>
    <source>
        <strain evidence="7 8">CLA-KB-H42</strain>
    </source>
</reference>
<organism evidence="7 8">
    <name type="scientific">Raoultibacter massiliensis</name>
    <dbReference type="NCBI Taxonomy" id="1852371"/>
    <lineage>
        <taxon>Bacteria</taxon>
        <taxon>Bacillati</taxon>
        <taxon>Actinomycetota</taxon>
        <taxon>Coriobacteriia</taxon>
        <taxon>Eggerthellales</taxon>
        <taxon>Eggerthellaceae</taxon>
        <taxon>Raoultibacter</taxon>
    </lineage>
</organism>
<evidence type="ECO:0000256" key="5">
    <source>
        <dbReference type="SAM" id="Phobius"/>
    </source>
</evidence>
<dbReference type="SUPFAM" id="SSF103473">
    <property type="entry name" value="MFS general substrate transporter"/>
    <property type="match status" value="1"/>
</dbReference>
<feature type="transmembrane region" description="Helical" evidence="5">
    <location>
        <begin position="139"/>
        <end position="158"/>
    </location>
</feature>
<dbReference type="InterPro" id="IPR011701">
    <property type="entry name" value="MFS"/>
</dbReference>
<feature type="transmembrane region" description="Helical" evidence="5">
    <location>
        <begin position="38"/>
        <end position="60"/>
    </location>
</feature>
<dbReference type="Pfam" id="PF07690">
    <property type="entry name" value="MFS_1"/>
    <property type="match status" value="1"/>
</dbReference>
<keyword evidence="2 5" id="KW-0812">Transmembrane</keyword>
<comment type="subcellular location">
    <subcellularLocation>
        <location evidence="1">Cell membrane</location>
        <topology evidence="1">Multi-pass membrane protein</topology>
    </subcellularLocation>
</comment>
<keyword evidence="3 5" id="KW-1133">Transmembrane helix</keyword>
<keyword evidence="8" id="KW-1185">Reference proteome</keyword>
<feature type="transmembrane region" description="Helical" evidence="5">
    <location>
        <begin position="81"/>
        <end position="108"/>
    </location>
</feature>
<evidence type="ECO:0000313" key="8">
    <source>
        <dbReference type="Proteomes" id="UP001487305"/>
    </source>
</evidence>
<feature type="transmembrane region" description="Helical" evidence="5">
    <location>
        <begin position="279"/>
        <end position="299"/>
    </location>
</feature>
<evidence type="ECO:0000256" key="1">
    <source>
        <dbReference type="ARBA" id="ARBA00004651"/>
    </source>
</evidence>
<name>A0ABV1JB90_9ACTN</name>
<feature type="transmembrane region" description="Helical" evidence="5">
    <location>
        <begin position="254"/>
        <end position="272"/>
    </location>
</feature>
<dbReference type="InterPro" id="IPR036259">
    <property type="entry name" value="MFS_trans_sf"/>
</dbReference>
<feature type="domain" description="Major facilitator superfamily (MFS) profile" evidence="6">
    <location>
        <begin position="1"/>
        <end position="395"/>
    </location>
</feature>
<sequence length="399" mass="41359">MDVAEMSPERLWNRKYVHVLLMESVMQMALYLTRPITASYAVSLGASVALAGFIAGLLATAAMAIRPISGSLSDVFSKKNLLVAASAIFAVSALGCATATTTLALAIWCAMQGFAFAFKSTLVISMASLVVPKGSLGSGVGWLSIAYTLACALGPAIGSSLGSSLGYSSVYVLSACLLIVGFFLAIAFKAPEPASGRKDVHRRIGNFANLFKPSKMFYGPAVAYSVVAGLMMIAQGTNNTFLVLMGEQGSIQGAPFYFVVYSVVTLASKPLAGRVSDRYGVSVVVVPALVVAMAGMVQLSVFHSALSVCVAAACMAVGQASAYAAVQAESVRGVDERKLGRAANTFYIGPDIGMGLGPVLGGFVLQTWGAPATFAFNAIAILLSLLAFLAYRAARRSTA</sequence>
<dbReference type="InterPro" id="IPR052714">
    <property type="entry name" value="MFS_Exporter"/>
</dbReference>
<dbReference type="PROSITE" id="PS50850">
    <property type="entry name" value="MFS"/>
    <property type="match status" value="1"/>
</dbReference>
<dbReference type="PANTHER" id="PTHR23531:SF1">
    <property type="entry name" value="QUINOLENE RESISTANCE PROTEIN NORA"/>
    <property type="match status" value="1"/>
</dbReference>
<dbReference type="PANTHER" id="PTHR23531">
    <property type="entry name" value="QUINOLENE RESISTANCE PROTEIN NORA"/>
    <property type="match status" value="1"/>
</dbReference>
<dbReference type="Gene3D" id="1.20.1250.20">
    <property type="entry name" value="MFS general substrate transporter like domains"/>
    <property type="match status" value="1"/>
</dbReference>
<keyword evidence="4 5" id="KW-0472">Membrane</keyword>
<feature type="transmembrane region" description="Helical" evidence="5">
    <location>
        <begin position="374"/>
        <end position="394"/>
    </location>
</feature>
<evidence type="ECO:0000256" key="4">
    <source>
        <dbReference type="ARBA" id="ARBA00023136"/>
    </source>
</evidence>
<comment type="caution">
    <text evidence="7">The sequence shown here is derived from an EMBL/GenBank/DDBJ whole genome shotgun (WGS) entry which is preliminary data.</text>
</comment>
<proteinExistence type="predicted"/>
<gene>
    <name evidence="7" type="ORF">AAA083_05045</name>
</gene>
<feature type="transmembrane region" description="Helical" evidence="5">
    <location>
        <begin position="305"/>
        <end position="326"/>
    </location>
</feature>
<accession>A0ABV1JB90</accession>
<feature type="transmembrane region" description="Helical" evidence="5">
    <location>
        <begin position="216"/>
        <end position="234"/>
    </location>
</feature>
<evidence type="ECO:0000313" key="7">
    <source>
        <dbReference type="EMBL" id="MEQ3362341.1"/>
    </source>
</evidence>
<feature type="transmembrane region" description="Helical" evidence="5">
    <location>
        <begin position="170"/>
        <end position="188"/>
    </location>
</feature>
<dbReference type="InterPro" id="IPR020846">
    <property type="entry name" value="MFS_dom"/>
</dbReference>
<protein>
    <submittedName>
        <fullName evidence="7">MFS transporter</fullName>
    </submittedName>
</protein>
<dbReference type="Proteomes" id="UP001487305">
    <property type="component" value="Unassembled WGS sequence"/>
</dbReference>
<dbReference type="EMBL" id="JBBNOP010000003">
    <property type="protein sequence ID" value="MEQ3362341.1"/>
    <property type="molecule type" value="Genomic_DNA"/>
</dbReference>
<evidence type="ECO:0000256" key="3">
    <source>
        <dbReference type="ARBA" id="ARBA00022989"/>
    </source>
</evidence>
<feature type="transmembrane region" description="Helical" evidence="5">
    <location>
        <begin position="346"/>
        <end position="368"/>
    </location>
</feature>
<evidence type="ECO:0000259" key="6">
    <source>
        <dbReference type="PROSITE" id="PS50850"/>
    </source>
</evidence>
<feature type="transmembrane region" description="Helical" evidence="5">
    <location>
        <begin position="114"/>
        <end position="132"/>
    </location>
</feature>
<evidence type="ECO:0000256" key="2">
    <source>
        <dbReference type="ARBA" id="ARBA00022692"/>
    </source>
</evidence>